<sequence length="148" mass="16319">MSSKKGNKKGQECMMLYEEGEECCAMKGGGESEVEKEEKKRKNEVEISGKVERSGGATPKLQPRFSRPNELYPGQSEDSTCKHNTGTTTARGYPRSAWRRLGSSLCQQVTRDDVDIPSRDHNHPLVPFRPSLPGRIKAAPGASGRLLT</sequence>
<accession>A0A059IZ57</accession>
<dbReference type="Proteomes" id="UP000024533">
    <property type="component" value="Unassembled WGS sequence"/>
</dbReference>
<organism evidence="2 3">
    <name type="scientific">Trichophyton interdigitale (strain MR816)</name>
    <dbReference type="NCBI Taxonomy" id="1215338"/>
    <lineage>
        <taxon>Eukaryota</taxon>
        <taxon>Fungi</taxon>
        <taxon>Dikarya</taxon>
        <taxon>Ascomycota</taxon>
        <taxon>Pezizomycotina</taxon>
        <taxon>Eurotiomycetes</taxon>
        <taxon>Eurotiomycetidae</taxon>
        <taxon>Onygenales</taxon>
        <taxon>Arthrodermataceae</taxon>
        <taxon>Trichophyton</taxon>
    </lineage>
</organism>
<evidence type="ECO:0000256" key="1">
    <source>
        <dbReference type="SAM" id="MobiDB-lite"/>
    </source>
</evidence>
<comment type="caution">
    <text evidence="2">The sequence shown here is derived from an EMBL/GenBank/DDBJ whole genome shotgun (WGS) entry which is preliminary data.</text>
</comment>
<reference evidence="2 3" key="1">
    <citation type="submission" date="2014-02" db="EMBL/GenBank/DDBJ databases">
        <title>The Genome Sequence of Trichophyton interdigitale MR816.</title>
        <authorList>
            <consortium name="The Broad Institute Genomics Platform"/>
            <person name="Cuomo C.A."/>
            <person name="White T.C."/>
            <person name="Graser Y."/>
            <person name="Martinez-Rossi N."/>
            <person name="Heitman J."/>
            <person name="Young S.K."/>
            <person name="Zeng Q."/>
            <person name="Gargeya S."/>
            <person name="Abouelleil A."/>
            <person name="Alvarado L."/>
            <person name="Chapman S.B."/>
            <person name="Gainer-Dewar J."/>
            <person name="Goldberg J."/>
            <person name="Griggs A."/>
            <person name="Gujja S."/>
            <person name="Hansen M."/>
            <person name="Howarth C."/>
            <person name="Imamovic A."/>
            <person name="Larimer J."/>
            <person name="Martinez D."/>
            <person name="Murphy C."/>
            <person name="Pearson M.D."/>
            <person name="Persinoti G."/>
            <person name="Poon T."/>
            <person name="Priest M."/>
            <person name="Roberts A.D."/>
            <person name="Saif S."/>
            <person name="Shea T.D."/>
            <person name="Sykes S.N."/>
            <person name="Wortman J."/>
            <person name="Nusbaum C."/>
            <person name="Birren B."/>
        </authorList>
    </citation>
    <scope>NUCLEOTIDE SEQUENCE [LARGE SCALE GENOMIC DNA]</scope>
    <source>
        <strain evidence="2 3">MR816</strain>
    </source>
</reference>
<feature type="compositionally biased region" description="Polar residues" evidence="1">
    <location>
        <begin position="76"/>
        <end position="90"/>
    </location>
</feature>
<feature type="compositionally biased region" description="Basic and acidic residues" evidence="1">
    <location>
        <begin position="112"/>
        <end position="123"/>
    </location>
</feature>
<evidence type="ECO:0000313" key="2">
    <source>
        <dbReference type="EMBL" id="KDB20799.1"/>
    </source>
</evidence>
<name>A0A059IZ57_TRIIM</name>
<dbReference type="EMBL" id="AOKY01000696">
    <property type="protein sequence ID" value="KDB20799.1"/>
    <property type="molecule type" value="Genomic_DNA"/>
</dbReference>
<gene>
    <name evidence="2" type="ORF">H109_07272</name>
</gene>
<protein>
    <submittedName>
        <fullName evidence="2">Uncharacterized protein</fullName>
    </submittedName>
</protein>
<keyword evidence="3" id="KW-1185">Reference proteome</keyword>
<proteinExistence type="predicted"/>
<dbReference type="AlphaFoldDB" id="A0A059IZ57"/>
<dbReference type="HOGENOM" id="CLU_1760091_0_0_1"/>
<feature type="compositionally biased region" description="Basic and acidic residues" evidence="1">
    <location>
        <begin position="36"/>
        <end position="53"/>
    </location>
</feature>
<feature type="region of interest" description="Disordered" evidence="1">
    <location>
        <begin position="112"/>
        <end position="148"/>
    </location>
</feature>
<feature type="region of interest" description="Disordered" evidence="1">
    <location>
        <begin position="27"/>
        <end position="96"/>
    </location>
</feature>
<evidence type="ECO:0000313" key="3">
    <source>
        <dbReference type="Proteomes" id="UP000024533"/>
    </source>
</evidence>